<evidence type="ECO:0000313" key="3">
    <source>
        <dbReference type="EMBL" id="RJP23873.1"/>
    </source>
</evidence>
<evidence type="ECO:0000256" key="2">
    <source>
        <dbReference type="SAM" id="SignalP"/>
    </source>
</evidence>
<dbReference type="Proteomes" id="UP000265882">
    <property type="component" value="Unassembled WGS sequence"/>
</dbReference>
<feature type="signal peptide" evidence="2">
    <location>
        <begin position="1"/>
        <end position="24"/>
    </location>
</feature>
<evidence type="ECO:0000256" key="1">
    <source>
        <dbReference type="SAM" id="MobiDB-lite"/>
    </source>
</evidence>
<evidence type="ECO:0000313" key="4">
    <source>
        <dbReference type="Proteomes" id="UP000265882"/>
    </source>
</evidence>
<reference evidence="3 4" key="1">
    <citation type="journal article" date="2017" name="ISME J.">
        <title>Energy and carbon metabolisms in a deep terrestrial subsurface fluid microbial community.</title>
        <authorList>
            <person name="Momper L."/>
            <person name="Jungbluth S.P."/>
            <person name="Lee M.D."/>
            <person name="Amend J.P."/>
        </authorList>
    </citation>
    <scope>NUCLEOTIDE SEQUENCE [LARGE SCALE GENOMIC DNA]</scope>
    <source>
        <strain evidence="3">SURF_5</strain>
    </source>
</reference>
<dbReference type="EMBL" id="QZKU01000042">
    <property type="protein sequence ID" value="RJP23873.1"/>
    <property type="molecule type" value="Genomic_DNA"/>
</dbReference>
<name>A0A3A4NTK0_ABYX5</name>
<protein>
    <recommendedName>
        <fullName evidence="5">Fibronectin type-III domain-containing protein</fullName>
    </recommendedName>
</protein>
<comment type="caution">
    <text evidence="3">The sequence shown here is derived from an EMBL/GenBank/DDBJ whole genome shotgun (WGS) entry which is preliminary data.</text>
</comment>
<evidence type="ECO:0008006" key="5">
    <source>
        <dbReference type="Google" id="ProtNLM"/>
    </source>
</evidence>
<accession>A0A3A4NTK0</accession>
<dbReference type="Gene3D" id="2.130.10.10">
    <property type="entry name" value="YVTN repeat-like/Quinoprotein amine dehydrogenase"/>
    <property type="match status" value="1"/>
</dbReference>
<keyword evidence="2" id="KW-0732">Signal</keyword>
<dbReference type="AlphaFoldDB" id="A0A3A4NTK0"/>
<sequence>MRGRTVLGAVVFFLMITSAVSASAVTSSLWEQNTKNSFDAGEPDGVSIIAPGRILLAPKAQTAHLNARYAWTLAEDSAGRLYAGSGSDGRIFFISPNGTPEPFAQLKLQQIFALLAGKNGTLYAGGFPGGKIYTINPKGEVAEHYDTGQAAVWALWETQDGTLMAGTGDDGKLFAISPDRKGRILYDSRERRLLSLIGDDRGNVFAGTDQNGIIYRFDRKGKPAVFHDTELEEVTAMTLDAQGNLYAVSSPGDLFVKVSPPQNAPADMSSAQALGQIDLSGNGHGGNNGQPTAPLPGIPAVPTPKKRSCIIYKIDENGAASKFWVSPDRLIFSLAFAGEHLLAGSGDEGTIYIVSPGGEAGTFFKADQKQVLALRQKKDGSIAAGLGNDAAVIQFSGVYAAKGTFFSKVHDATAVSTWGRVFWEADTPRGTGILFSTRSGNSQVPDDTWSAWGPDGGTRESFVSPSPAARYIQWRAILQTSDPNESPELRKVTVAYIQNNLPPKIHSISVGGKAPNNNDAAPNDLAAAMKAMPPAMPPSAGQAENKPASNNEEIVNGPSAKNAKIRIQWQAQDQNNDKLRYGLFFRGDGEQKWKPLKKDINESLYDWDTETVPDGEYQVKVVASDQPANPETLALEDERMSDFFTIDNTSPQVEGLTAGKVKATRRYRVSASISDRISPLNAVHYSIDAGEWRPVFPEDGIFDSSEETVVFQTDELEEGEHTVVLKAVDYYGNIGAGKITFIAQ</sequence>
<proteinExistence type="predicted"/>
<dbReference type="InterPro" id="IPR015943">
    <property type="entry name" value="WD40/YVTN_repeat-like_dom_sf"/>
</dbReference>
<feature type="chain" id="PRO_5017249093" description="Fibronectin type-III domain-containing protein" evidence="2">
    <location>
        <begin position="25"/>
        <end position="744"/>
    </location>
</feature>
<organism evidence="3 4">
    <name type="scientific">Abyssobacteria bacterium (strain SURF_5)</name>
    <dbReference type="NCBI Taxonomy" id="2093360"/>
    <lineage>
        <taxon>Bacteria</taxon>
        <taxon>Pseudomonadati</taxon>
        <taxon>Candidatus Hydrogenedentota</taxon>
        <taxon>Candidatus Abyssobacteria</taxon>
    </lineage>
</organism>
<gene>
    <name evidence="3" type="ORF">C4520_05380</name>
</gene>
<dbReference type="SUPFAM" id="SSF63829">
    <property type="entry name" value="Calcium-dependent phosphotriesterase"/>
    <property type="match status" value="1"/>
</dbReference>
<feature type="region of interest" description="Disordered" evidence="1">
    <location>
        <begin position="534"/>
        <end position="559"/>
    </location>
</feature>